<proteinExistence type="predicted"/>
<organism evidence="1">
    <name type="scientific">Thermofilum pendens</name>
    <dbReference type="NCBI Taxonomy" id="2269"/>
    <lineage>
        <taxon>Archaea</taxon>
        <taxon>Thermoproteota</taxon>
        <taxon>Thermoprotei</taxon>
        <taxon>Thermofilales</taxon>
        <taxon>Thermofilaceae</taxon>
        <taxon>Thermofilum</taxon>
    </lineage>
</organism>
<accession>A0A7C4BA68</accession>
<dbReference type="Pfam" id="PF13459">
    <property type="entry name" value="Fer4_15"/>
    <property type="match status" value="1"/>
</dbReference>
<protein>
    <submittedName>
        <fullName evidence="1">Ferredoxin</fullName>
    </submittedName>
</protein>
<dbReference type="SUPFAM" id="SSF54862">
    <property type="entry name" value="4Fe-4S ferredoxins"/>
    <property type="match status" value="1"/>
</dbReference>
<comment type="caution">
    <text evidence="1">The sequence shown here is derived from an EMBL/GenBank/DDBJ whole genome shotgun (WGS) entry which is preliminary data.</text>
</comment>
<dbReference type="Gene3D" id="3.30.70.20">
    <property type="match status" value="1"/>
</dbReference>
<name>A0A7C4BA68_THEPE</name>
<sequence length="76" mass="8005">MPKVRVDKAVCMGCGACWALALQIFEENSNTFKSRIKEPYRKEDSGSESIGEIPDNLAGDAKAAAEGCPTGAITVG</sequence>
<reference evidence="1" key="1">
    <citation type="journal article" date="2020" name="mSystems">
        <title>Genome- and Community-Level Interaction Insights into Carbon Utilization and Element Cycling Functions of Hydrothermarchaeota in Hydrothermal Sediment.</title>
        <authorList>
            <person name="Zhou Z."/>
            <person name="Liu Y."/>
            <person name="Xu W."/>
            <person name="Pan J."/>
            <person name="Luo Z.H."/>
            <person name="Li M."/>
        </authorList>
    </citation>
    <scope>NUCLEOTIDE SEQUENCE [LARGE SCALE GENOMIC DNA]</scope>
    <source>
        <strain evidence="1">SpSt-735</strain>
    </source>
</reference>
<dbReference type="EMBL" id="DTFI01000114">
    <property type="protein sequence ID" value="HGI43717.1"/>
    <property type="molecule type" value="Genomic_DNA"/>
</dbReference>
<gene>
    <name evidence="1" type="ORF">ENV17_04980</name>
</gene>
<evidence type="ECO:0000313" key="1">
    <source>
        <dbReference type="EMBL" id="HGI43717.1"/>
    </source>
</evidence>
<dbReference type="AlphaFoldDB" id="A0A7C4BA68"/>